<dbReference type="GO" id="GO:0003700">
    <property type="term" value="F:DNA-binding transcription factor activity"/>
    <property type="evidence" value="ECO:0007669"/>
    <property type="project" value="TreeGrafter"/>
</dbReference>
<dbReference type="GO" id="GO:0005829">
    <property type="term" value="C:cytosol"/>
    <property type="evidence" value="ECO:0007669"/>
    <property type="project" value="TreeGrafter"/>
</dbReference>
<dbReference type="PANTHER" id="PTHR33221:SF15">
    <property type="entry name" value="HTH-TYPE TRANSCRIPTIONAL REGULATOR YWGB-RELATED"/>
    <property type="match status" value="1"/>
</dbReference>
<evidence type="ECO:0000313" key="1">
    <source>
        <dbReference type="EMBL" id="MBB6730817.1"/>
    </source>
</evidence>
<protein>
    <submittedName>
        <fullName evidence="1">Rrf2 family transcriptional regulator</fullName>
    </submittedName>
</protein>
<dbReference type="AlphaFoldDB" id="A0A7X0SIY4"/>
<sequence>MAVVSRYTLALHILSWLAFRAEKKDEFLPSDRIANSVNTSPVFLRRILGQLAKAGLVLVQHGGTGAGWKLARKAEEISLLDVYEAVVPTPLFELHHSQPNPKCLVGKGIQPALRDIYEESEVAMKQRLAGTSIAELVTSSLAYGSAQAEPGFEH</sequence>
<evidence type="ECO:0000313" key="2">
    <source>
        <dbReference type="Proteomes" id="UP000564644"/>
    </source>
</evidence>
<dbReference type="Gene3D" id="1.10.10.10">
    <property type="entry name" value="Winged helix-like DNA-binding domain superfamily/Winged helix DNA-binding domain"/>
    <property type="match status" value="1"/>
</dbReference>
<dbReference type="InterPro" id="IPR036390">
    <property type="entry name" value="WH_DNA-bd_sf"/>
</dbReference>
<gene>
    <name evidence="1" type="ORF">H7C18_07850</name>
</gene>
<accession>A0A7X0SIY4</accession>
<dbReference type="RefSeq" id="WP_185128478.1">
    <property type="nucleotide sequence ID" value="NZ_JACJVO010000009.1"/>
</dbReference>
<keyword evidence="2" id="KW-1185">Reference proteome</keyword>
<reference evidence="1 2" key="1">
    <citation type="submission" date="2020-08" db="EMBL/GenBank/DDBJ databases">
        <title>Cohnella phylogeny.</title>
        <authorList>
            <person name="Dunlap C."/>
        </authorList>
    </citation>
    <scope>NUCLEOTIDE SEQUENCE [LARGE SCALE GENOMIC DNA]</scope>
    <source>
        <strain evidence="1 2">CBP 2801</strain>
    </source>
</reference>
<dbReference type="Pfam" id="PF02082">
    <property type="entry name" value="Rrf2"/>
    <property type="match status" value="1"/>
</dbReference>
<organism evidence="1 2">
    <name type="scientific">Cohnella zeiphila</name>
    <dbReference type="NCBI Taxonomy" id="2761120"/>
    <lineage>
        <taxon>Bacteria</taxon>
        <taxon>Bacillati</taxon>
        <taxon>Bacillota</taxon>
        <taxon>Bacilli</taxon>
        <taxon>Bacillales</taxon>
        <taxon>Paenibacillaceae</taxon>
        <taxon>Cohnella</taxon>
    </lineage>
</organism>
<dbReference type="InterPro" id="IPR000944">
    <property type="entry name" value="Tscrpt_reg_Rrf2"/>
</dbReference>
<dbReference type="PROSITE" id="PS51197">
    <property type="entry name" value="HTH_RRF2_2"/>
    <property type="match status" value="1"/>
</dbReference>
<dbReference type="SUPFAM" id="SSF46785">
    <property type="entry name" value="Winged helix' DNA-binding domain"/>
    <property type="match status" value="1"/>
</dbReference>
<proteinExistence type="predicted"/>
<dbReference type="PANTHER" id="PTHR33221">
    <property type="entry name" value="WINGED HELIX-TURN-HELIX TRANSCRIPTIONAL REGULATOR, RRF2 FAMILY"/>
    <property type="match status" value="1"/>
</dbReference>
<dbReference type="EMBL" id="JACJVO010000009">
    <property type="protein sequence ID" value="MBB6730817.1"/>
    <property type="molecule type" value="Genomic_DNA"/>
</dbReference>
<dbReference type="InterPro" id="IPR036388">
    <property type="entry name" value="WH-like_DNA-bd_sf"/>
</dbReference>
<comment type="caution">
    <text evidence="1">The sequence shown here is derived from an EMBL/GenBank/DDBJ whole genome shotgun (WGS) entry which is preliminary data.</text>
</comment>
<dbReference type="Proteomes" id="UP000564644">
    <property type="component" value="Unassembled WGS sequence"/>
</dbReference>
<name>A0A7X0SIY4_9BACL</name>